<dbReference type="EMBL" id="BKCJ010002295">
    <property type="protein sequence ID" value="GEU47603.1"/>
    <property type="molecule type" value="Genomic_DNA"/>
</dbReference>
<keyword evidence="1" id="KW-0670">Pyruvate</keyword>
<proteinExistence type="predicted"/>
<organism evidence="1">
    <name type="scientific">Tanacetum cinerariifolium</name>
    <name type="common">Dalmatian daisy</name>
    <name type="synonym">Chrysanthemum cinerariifolium</name>
    <dbReference type="NCBI Taxonomy" id="118510"/>
    <lineage>
        <taxon>Eukaryota</taxon>
        <taxon>Viridiplantae</taxon>
        <taxon>Streptophyta</taxon>
        <taxon>Embryophyta</taxon>
        <taxon>Tracheophyta</taxon>
        <taxon>Spermatophyta</taxon>
        <taxon>Magnoliopsida</taxon>
        <taxon>eudicotyledons</taxon>
        <taxon>Gunneridae</taxon>
        <taxon>Pentapetalae</taxon>
        <taxon>asterids</taxon>
        <taxon>campanulids</taxon>
        <taxon>Asterales</taxon>
        <taxon>Asteraceae</taxon>
        <taxon>Asteroideae</taxon>
        <taxon>Anthemideae</taxon>
        <taxon>Anthemidinae</taxon>
        <taxon>Tanacetum</taxon>
    </lineage>
</organism>
<evidence type="ECO:0000313" key="1">
    <source>
        <dbReference type="EMBL" id="GEU47603.1"/>
    </source>
</evidence>
<reference evidence="1" key="1">
    <citation type="journal article" date="2019" name="Sci. Rep.">
        <title>Draft genome of Tanacetum cinerariifolium, the natural source of mosquito coil.</title>
        <authorList>
            <person name="Yamashiro T."/>
            <person name="Shiraishi A."/>
            <person name="Satake H."/>
            <person name="Nakayama K."/>
        </authorList>
    </citation>
    <scope>NUCLEOTIDE SEQUENCE</scope>
</reference>
<name>A0A6L2KDQ4_TANCI</name>
<comment type="caution">
    <text evidence="1">The sequence shown here is derived from an EMBL/GenBank/DDBJ whole genome shotgun (WGS) entry which is preliminary data.</text>
</comment>
<sequence>MESKFLSNILGGCSEETVSDFAGLKVYLLCVLIGGCFGGDLERLCSIEGKQRVQIKHNKPNYLKMCDVEIKGFSAFFVRIRDCLAELYAKEITLDDKRDLDKALHRENALLIQFSSWMGDNRDDELYRSARSIVKHYIETSSRAGMGSFDVNVGTMPPIGDM</sequence>
<dbReference type="AlphaFoldDB" id="A0A6L2KDQ4"/>
<accession>A0A6L2KDQ4</accession>
<gene>
    <name evidence="1" type="ORF">Tci_019581</name>
</gene>
<protein>
    <submittedName>
        <fullName evidence="1">Phosphoenolpyruvate carboxylase</fullName>
    </submittedName>
</protein>